<evidence type="ECO:0000313" key="2">
    <source>
        <dbReference type="Proteomes" id="UP000237717"/>
    </source>
</evidence>
<reference evidence="1 2" key="1">
    <citation type="submission" date="2018-02" db="EMBL/GenBank/DDBJ databases">
        <title>Complete genome sequence of Agrobacterium tumefaciens 1D1609.</title>
        <authorList>
            <person name="Cho S.-T."/>
            <person name="Haryono M."/>
            <person name="Chang H.-H."/>
            <person name="Santos M.N."/>
            <person name="Lai E.-M."/>
            <person name="Kuo C.-H."/>
        </authorList>
    </citation>
    <scope>NUCLEOTIDE SEQUENCE [LARGE SCALE GENOMIC DNA]</scope>
    <source>
        <strain evidence="1 2">1D1609</strain>
    </source>
</reference>
<proteinExistence type="predicted"/>
<gene>
    <name evidence="1" type="ORF">At1D1609_36630</name>
</gene>
<protein>
    <submittedName>
        <fullName evidence="1">Uncharacterized protein</fullName>
    </submittedName>
</protein>
<organism evidence="1 2">
    <name type="scientific">Agrobacterium tumefaciens</name>
    <dbReference type="NCBI Taxonomy" id="358"/>
    <lineage>
        <taxon>Bacteria</taxon>
        <taxon>Pseudomonadati</taxon>
        <taxon>Pseudomonadota</taxon>
        <taxon>Alphaproteobacteria</taxon>
        <taxon>Hyphomicrobiales</taxon>
        <taxon>Rhizobiaceae</taxon>
        <taxon>Rhizobium/Agrobacterium group</taxon>
        <taxon>Agrobacterium</taxon>
        <taxon>Agrobacterium tumefaciens complex</taxon>
    </lineage>
</organism>
<sequence>MYDTGDDLISALTEVFSISQPTVYRMSGRELARQA</sequence>
<dbReference type="Proteomes" id="UP000237717">
    <property type="component" value="Chromosome II"/>
</dbReference>
<name>A0A2L2LHG5_AGRTU</name>
<evidence type="ECO:0000313" key="1">
    <source>
        <dbReference type="EMBL" id="AVH43716.1"/>
    </source>
</evidence>
<dbReference type="AlphaFoldDB" id="A0A2L2LHG5"/>
<accession>A0A2L2LHG5</accession>
<dbReference type="EMBL" id="CP026925">
    <property type="protein sequence ID" value="AVH43716.1"/>
    <property type="molecule type" value="Genomic_DNA"/>
</dbReference>